<feature type="transmembrane region" description="Helical" evidence="6">
    <location>
        <begin position="416"/>
        <end position="446"/>
    </location>
</feature>
<evidence type="ECO:0000256" key="3">
    <source>
        <dbReference type="ARBA" id="ARBA00022692"/>
    </source>
</evidence>
<dbReference type="PANTHER" id="PTHR30619:SF1">
    <property type="entry name" value="RECOMBINATION PROTEIN 2"/>
    <property type="match status" value="1"/>
</dbReference>
<dbReference type="SMART" id="SM00849">
    <property type="entry name" value="Lactamase_B"/>
    <property type="match status" value="1"/>
</dbReference>
<feature type="transmembrane region" description="Helical" evidence="6">
    <location>
        <begin position="249"/>
        <end position="271"/>
    </location>
</feature>
<dbReference type="SUPFAM" id="SSF56281">
    <property type="entry name" value="Metallo-hydrolase/oxidoreductase"/>
    <property type="match status" value="1"/>
</dbReference>
<accession>A0A6G9CVW2</accession>
<evidence type="ECO:0000313" key="8">
    <source>
        <dbReference type="EMBL" id="QIP41183.1"/>
    </source>
</evidence>
<dbReference type="Pfam" id="PF13567">
    <property type="entry name" value="DUF4131"/>
    <property type="match status" value="1"/>
</dbReference>
<evidence type="ECO:0000256" key="4">
    <source>
        <dbReference type="ARBA" id="ARBA00022989"/>
    </source>
</evidence>
<comment type="subcellular location">
    <subcellularLocation>
        <location evidence="1">Cell membrane</location>
        <topology evidence="1">Multi-pass membrane protein</topology>
    </subcellularLocation>
</comment>
<name>A0A6G9CVW2_RHOER</name>
<feature type="transmembrane region" description="Helical" evidence="6">
    <location>
        <begin position="346"/>
        <end position="366"/>
    </location>
</feature>
<dbReference type="InterPro" id="IPR004477">
    <property type="entry name" value="ComEC_N"/>
</dbReference>
<dbReference type="NCBIfam" id="TIGR00360">
    <property type="entry name" value="ComEC_N-term"/>
    <property type="match status" value="1"/>
</dbReference>
<dbReference type="Pfam" id="PF03772">
    <property type="entry name" value="Competence"/>
    <property type="match status" value="1"/>
</dbReference>
<proteinExistence type="predicted"/>
<gene>
    <name evidence="8" type="ORF">G9444_3939</name>
</gene>
<dbReference type="GO" id="GO:0005886">
    <property type="term" value="C:plasma membrane"/>
    <property type="evidence" value="ECO:0007669"/>
    <property type="project" value="UniProtKB-SubCell"/>
</dbReference>
<evidence type="ECO:0000259" key="7">
    <source>
        <dbReference type="SMART" id="SM00849"/>
    </source>
</evidence>
<dbReference type="Gene3D" id="3.60.15.10">
    <property type="entry name" value="Ribonuclease Z/Hydroxyacylglutathione hydrolase-like"/>
    <property type="match status" value="1"/>
</dbReference>
<feature type="transmembrane region" description="Helical" evidence="6">
    <location>
        <begin position="387"/>
        <end position="410"/>
    </location>
</feature>
<feature type="transmembrane region" description="Helical" evidence="6">
    <location>
        <begin position="278"/>
        <end position="295"/>
    </location>
</feature>
<keyword evidence="5 6" id="KW-0472">Membrane</keyword>
<dbReference type="InterPro" id="IPR036866">
    <property type="entry name" value="RibonucZ/Hydroxyglut_hydro"/>
</dbReference>
<organism evidence="8 9">
    <name type="scientific">Rhodococcus erythropolis</name>
    <name type="common">Arthrobacter picolinophilus</name>
    <dbReference type="NCBI Taxonomy" id="1833"/>
    <lineage>
        <taxon>Bacteria</taxon>
        <taxon>Bacillati</taxon>
        <taxon>Actinomycetota</taxon>
        <taxon>Actinomycetes</taxon>
        <taxon>Mycobacteriales</taxon>
        <taxon>Nocardiaceae</taxon>
        <taxon>Rhodococcus</taxon>
        <taxon>Rhodococcus erythropolis group</taxon>
    </lineage>
</organism>
<evidence type="ECO:0000256" key="5">
    <source>
        <dbReference type="ARBA" id="ARBA00023136"/>
    </source>
</evidence>
<keyword evidence="3 6" id="KW-0812">Transmembrane</keyword>
<evidence type="ECO:0000256" key="2">
    <source>
        <dbReference type="ARBA" id="ARBA00022475"/>
    </source>
</evidence>
<feature type="transmembrane region" description="Helical" evidence="6">
    <location>
        <begin position="498"/>
        <end position="517"/>
    </location>
</feature>
<keyword evidence="4 6" id="KW-1133">Transmembrane helix</keyword>
<dbReference type="InterPro" id="IPR052159">
    <property type="entry name" value="Competence_DNA_uptake"/>
</dbReference>
<dbReference type="Pfam" id="PF00753">
    <property type="entry name" value="Lactamase_B"/>
    <property type="match status" value="1"/>
</dbReference>
<dbReference type="AlphaFoldDB" id="A0A6G9CVW2"/>
<feature type="domain" description="Metallo-beta-lactamase" evidence="7">
    <location>
        <begin position="537"/>
        <end position="733"/>
    </location>
</feature>
<feature type="transmembrane region" description="Helical" evidence="6">
    <location>
        <begin position="324"/>
        <end position="340"/>
    </location>
</feature>
<evidence type="ECO:0000313" key="9">
    <source>
        <dbReference type="Proteomes" id="UP000502345"/>
    </source>
</evidence>
<evidence type="ECO:0000256" key="1">
    <source>
        <dbReference type="ARBA" id="ARBA00004651"/>
    </source>
</evidence>
<dbReference type="InterPro" id="IPR001279">
    <property type="entry name" value="Metallo-B-lactamas"/>
</dbReference>
<feature type="transmembrane region" description="Helical" evidence="6">
    <location>
        <begin position="37"/>
        <end position="55"/>
    </location>
</feature>
<dbReference type="PANTHER" id="PTHR30619">
    <property type="entry name" value="DNA INTERNALIZATION/COMPETENCE PROTEIN COMEC/REC2"/>
    <property type="match status" value="1"/>
</dbReference>
<dbReference type="EMBL" id="CP050124">
    <property type="protein sequence ID" value="QIP41183.1"/>
    <property type="molecule type" value="Genomic_DNA"/>
</dbReference>
<sequence>MNEPEASPVLDARLLLSAVAVWGSSAVGILFGPVGAWVLAVACAVPAALLTYVVVRRTSAGWVRIMLVALLFGAGCSAVGGWRASEAERHPLTRASLEGAWVSVEVEPSEDPHAVSGAVGQGQVVFRATVNSVTAQNRRYSGGGLVTIRAPSSSWLEVVPGQSLTVRGRASQPWRSDSTLAVITSEGPPVAVGEVPWYQRWASVVRIRFAAACSAALPPDQAGLLPGLVVGDTSALSPVVKDNFTVAGLSHLTAVSGANISILLGAVLLLVRAAALSPRVGAALAVVALVAFVVVARPSPSVLRASVMGLVGLLSLVTGRRKQALPALAAAVIVLVVVMPELAVDWGFALSTTATGALVIIAPVWVDVLRRRGWPRWFSEMTAVSGAAFVVTAPLVGAMAGTFSVVTIAANMAVAPVIGIITVFGAVIALCALICPPIAVFVAPLVRPPMGWLLCVSERAAALPGASVVVPSGLIGALVVVGVLLAAALTLWNRISRWVLGVLVLGVVLALIFQHVFGGGRIAPGWALVMCDVGQGDGLVLSIGDGRVIVIDVGPDPTSMDRCLNMLDVNDIALLMISHFHADHIGGLEAVLSGRSVAAIGVGSMLLPESGFRSVKSAADSQAVPVVSLRADAELTLGSVRMEVLGPLVPAPRDSVDAADAANDQSLVVMAHTGAGRILLTGDAEVAGEEAILRSGTDVRADVLKLPHHGSRTTSSAFLEAVRPRLTMISVGDGNSFGHPNAEVLDELDSLGGAVVRTDVDGTVAVYGGGGGSVSIVSVPRGNIFG</sequence>
<dbReference type="Proteomes" id="UP000502345">
    <property type="component" value="Chromosome"/>
</dbReference>
<dbReference type="RefSeq" id="WP_166502430.1">
    <property type="nucleotide sequence ID" value="NZ_CP050124.1"/>
</dbReference>
<dbReference type="InterPro" id="IPR025405">
    <property type="entry name" value="DUF4131"/>
</dbReference>
<feature type="transmembrane region" description="Helical" evidence="6">
    <location>
        <begin position="62"/>
        <end position="82"/>
    </location>
</feature>
<keyword evidence="2" id="KW-1003">Cell membrane</keyword>
<evidence type="ECO:0000256" key="6">
    <source>
        <dbReference type="SAM" id="Phobius"/>
    </source>
</evidence>
<reference evidence="8 9" key="1">
    <citation type="submission" date="2020-03" db="EMBL/GenBank/DDBJ databases">
        <title>Screen low temperature-resistant strains for efficient degradation of petroleum hydrocarbons under the low temperature.</title>
        <authorList>
            <person name="Wang Y."/>
            <person name="Chen J."/>
        </authorList>
    </citation>
    <scope>NUCLEOTIDE SEQUENCE [LARGE SCALE GENOMIC DNA]</scope>
    <source>
        <strain evidence="8 9">KB1</strain>
    </source>
</reference>
<protein>
    <submittedName>
        <fullName evidence="8">Competence protein ComEC</fullName>
    </submittedName>
</protein>
<dbReference type="InterPro" id="IPR035681">
    <property type="entry name" value="ComA-like_MBL"/>
</dbReference>
<dbReference type="CDD" id="cd07731">
    <property type="entry name" value="ComA-like_MBL-fold"/>
    <property type="match status" value="1"/>
</dbReference>
<feature type="transmembrane region" description="Helical" evidence="6">
    <location>
        <begin position="467"/>
        <end position="492"/>
    </location>
</feature>